<evidence type="ECO:0000313" key="2">
    <source>
        <dbReference type="Proteomes" id="UP001189624"/>
    </source>
</evidence>
<dbReference type="Gramene" id="rna-AYBTSS11_LOCUS1423">
    <property type="protein sequence ID" value="CAJ1831829.1"/>
    <property type="gene ID" value="gene-AYBTSS11_LOCUS1423"/>
</dbReference>
<accession>A0AA86S172</accession>
<dbReference type="EMBL" id="OY731398">
    <property type="protein sequence ID" value="CAJ1831829.1"/>
    <property type="molecule type" value="Genomic_DNA"/>
</dbReference>
<dbReference type="AlphaFoldDB" id="A0AA86S172"/>
<sequence>MISYLSLQSLQFHNCNSSLITTAATFLCIFLPNCSYSEKWVFLGFGGYAESGLNNLVWRQRRYFMDCMTRSNRSNYSLEIHPIPKHWKEKRISYILFLS</sequence>
<proteinExistence type="predicted"/>
<gene>
    <name evidence="1" type="ORF">AYBTSS11_LOCUS1423</name>
</gene>
<reference evidence="1" key="1">
    <citation type="submission" date="2023-10" db="EMBL/GenBank/DDBJ databases">
        <authorList>
            <person name="Domelevo Entfellner J.-B."/>
        </authorList>
    </citation>
    <scope>NUCLEOTIDE SEQUENCE</scope>
</reference>
<name>A0AA86S172_9FABA</name>
<organism evidence="1 2">
    <name type="scientific">Sphenostylis stenocarpa</name>
    <dbReference type="NCBI Taxonomy" id="92480"/>
    <lineage>
        <taxon>Eukaryota</taxon>
        <taxon>Viridiplantae</taxon>
        <taxon>Streptophyta</taxon>
        <taxon>Embryophyta</taxon>
        <taxon>Tracheophyta</taxon>
        <taxon>Spermatophyta</taxon>
        <taxon>Magnoliopsida</taxon>
        <taxon>eudicotyledons</taxon>
        <taxon>Gunneridae</taxon>
        <taxon>Pentapetalae</taxon>
        <taxon>rosids</taxon>
        <taxon>fabids</taxon>
        <taxon>Fabales</taxon>
        <taxon>Fabaceae</taxon>
        <taxon>Papilionoideae</taxon>
        <taxon>50 kb inversion clade</taxon>
        <taxon>NPAAA clade</taxon>
        <taxon>indigoferoid/millettioid clade</taxon>
        <taxon>Phaseoleae</taxon>
        <taxon>Sphenostylis</taxon>
    </lineage>
</organism>
<dbReference type="Proteomes" id="UP001189624">
    <property type="component" value="Chromosome 1"/>
</dbReference>
<evidence type="ECO:0000313" key="1">
    <source>
        <dbReference type="EMBL" id="CAJ1831829.1"/>
    </source>
</evidence>
<protein>
    <submittedName>
        <fullName evidence="1">Uncharacterized protein</fullName>
    </submittedName>
</protein>
<keyword evidence="2" id="KW-1185">Reference proteome</keyword>